<feature type="domain" description="PEX14-like helix-turn-helix" evidence="2">
    <location>
        <begin position="1"/>
        <end position="51"/>
    </location>
</feature>
<name>A0AAD5XH77_9FUNG</name>
<feature type="domain" description="Peroxisomal membrane protein PEX14-like KPWE" evidence="1">
    <location>
        <begin position="109"/>
        <end position="155"/>
    </location>
</feature>
<evidence type="ECO:0000259" key="2">
    <source>
        <dbReference type="Pfam" id="PF25871"/>
    </source>
</evidence>
<evidence type="ECO:0000313" key="4">
    <source>
        <dbReference type="Proteomes" id="UP001211907"/>
    </source>
</evidence>
<keyword evidence="4" id="KW-1185">Reference proteome</keyword>
<proteinExistence type="predicted"/>
<sequence length="181" mass="20056">MDSFDFVADTAFVAGLAAITTRLDAQGIDGAEREAHILQAKRFYYAKYIQQQQQQYDFTPTLSTTPTEPSVSSVSPTPAVTETPFESVIVSASDSQQQQQQQQQEQPVYPPTFAEICALVAKGEPVPGIRLIPTTVHDKSLASISTAQRRPKPWEINKVENVEASFQIQQDESQLTVLQQQ</sequence>
<dbReference type="Pfam" id="PF17733">
    <property type="entry name" value="KPWE_dom"/>
    <property type="match status" value="1"/>
</dbReference>
<dbReference type="Pfam" id="PF25871">
    <property type="entry name" value="HTH_76"/>
    <property type="match status" value="1"/>
</dbReference>
<dbReference type="Proteomes" id="UP001211907">
    <property type="component" value="Unassembled WGS sequence"/>
</dbReference>
<organism evidence="3 4">
    <name type="scientific">Physocladia obscura</name>
    <dbReference type="NCBI Taxonomy" id="109957"/>
    <lineage>
        <taxon>Eukaryota</taxon>
        <taxon>Fungi</taxon>
        <taxon>Fungi incertae sedis</taxon>
        <taxon>Chytridiomycota</taxon>
        <taxon>Chytridiomycota incertae sedis</taxon>
        <taxon>Chytridiomycetes</taxon>
        <taxon>Chytridiales</taxon>
        <taxon>Chytriomycetaceae</taxon>
        <taxon>Physocladia</taxon>
    </lineage>
</organism>
<accession>A0AAD5XH77</accession>
<dbReference type="PANTHER" id="PTHR36855">
    <property type="entry name" value="CHROMOSOME 10, WHOLE GENOME SHOTGUN SEQUENCE"/>
    <property type="match status" value="1"/>
</dbReference>
<comment type="caution">
    <text evidence="3">The sequence shown here is derived from an EMBL/GenBank/DDBJ whole genome shotgun (WGS) entry which is preliminary data.</text>
</comment>
<gene>
    <name evidence="3" type="ORF">HK100_000066</name>
</gene>
<reference evidence="3" key="1">
    <citation type="submission" date="2020-05" db="EMBL/GenBank/DDBJ databases">
        <title>Phylogenomic resolution of chytrid fungi.</title>
        <authorList>
            <person name="Stajich J.E."/>
            <person name="Amses K."/>
            <person name="Simmons R."/>
            <person name="Seto K."/>
            <person name="Myers J."/>
            <person name="Bonds A."/>
            <person name="Quandt C.A."/>
            <person name="Barry K."/>
            <person name="Liu P."/>
            <person name="Grigoriev I."/>
            <person name="Longcore J.E."/>
            <person name="James T.Y."/>
        </authorList>
    </citation>
    <scope>NUCLEOTIDE SEQUENCE</scope>
    <source>
        <strain evidence="3">JEL0513</strain>
    </source>
</reference>
<dbReference type="AlphaFoldDB" id="A0AAD5XH77"/>
<dbReference type="PANTHER" id="PTHR36855:SF1">
    <property type="entry name" value="PEROXISOME MEMBRANE ANCHOR PROTEIN PEX14P N-TERMINAL DOMAIN-CONTAINING PROTEIN"/>
    <property type="match status" value="1"/>
</dbReference>
<dbReference type="InterPro" id="IPR040554">
    <property type="entry name" value="KPWE_PEX14_dom"/>
</dbReference>
<evidence type="ECO:0000313" key="3">
    <source>
        <dbReference type="EMBL" id="KAJ3120009.1"/>
    </source>
</evidence>
<dbReference type="InterPro" id="IPR058841">
    <property type="entry name" value="HTH_76"/>
</dbReference>
<dbReference type="EMBL" id="JADGJH010001003">
    <property type="protein sequence ID" value="KAJ3120009.1"/>
    <property type="molecule type" value="Genomic_DNA"/>
</dbReference>
<protein>
    <submittedName>
        <fullName evidence="3">Uncharacterized protein</fullName>
    </submittedName>
</protein>
<evidence type="ECO:0000259" key="1">
    <source>
        <dbReference type="Pfam" id="PF17733"/>
    </source>
</evidence>